<dbReference type="PANTHER" id="PTHR22911">
    <property type="entry name" value="ACYL-MALONYL CONDENSING ENZYME-RELATED"/>
    <property type="match status" value="1"/>
</dbReference>
<feature type="transmembrane region" description="Helical" evidence="2">
    <location>
        <begin position="159"/>
        <end position="177"/>
    </location>
</feature>
<gene>
    <name evidence="4" type="ORF">VB738_03570</name>
</gene>
<organism evidence="4 5">
    <name type="scientific">Cyanobium gracile UHCC 0139</name>
    <dbReference type="NCBI Taxonomy" id="3110308"/>
    <lineage>
        <taxon>Bacteria</taxon>
        <taxon>Bacillati</taxon>
        <taxon>Cyanobacteriota</taxon>
        <taxon>Cyanophyceae</taxon>
        <taxon>Synechococcales</taxon>
        <taxon>Prochlorococcaceae</taxon>
        <taxon>Cyanobium</taxon>
    </lineage>
</organism>
<protein>
    <submittedName>
        <fullName evidence="4">DMT family transporter</fullName>
    </submittedName>
</protein>
<keyword evidence="2" id="KW-1133">Transmembrane helix</keyword>
<feature type="transmembrane region" description="Helical" evidence="2">
    <location>
        <begin position="280"/>
        <end position="297"/>
    </location>
</feature>
<dbReference type="Pfam" id="PF00892">
    <property type="entry name" value="EamA"/>
    <property type="match status" value="2"/>
</dbReference>
<evidence type="ECO:0000313" key="5">
    <source>
        <dbReference type="Proteomes" id="UP001304461"/>
    </source>
</evidence>
<proteinExistence type="inferred from homology"/>
<feature type="domain" description="EamA" evidence="3">
    <location>
        <begin position="158"/>
        <end position="295"/>
    </location>
</feature>
<feature type="transmembrane region" description="Helical" evidence="2">
    <location>
        <begin position="252"/>
        <end position="273"/>
    </location>
</feature>
<feature type="transmembrane region" description="Helical" evidence="2">
    <location>
        <begin position="103"/>
        <end position="124"/>
    </location>
</feature>
<evidence type="ECO:0000256" key="1">
    <source>
        <dbReference type="ARBA" id="ARBA00007362"/>
    </source>
</evidence>
<feature type="transmembrane region" description="Helical" evidence="2">
    <location>
        <begin position="38"/>
        <end position="60"/>
    </location>
</feature>
<dbReference type="RefSeq" id="WP_323304444.1">
    <property type="nucleotide sequence ID" value="NZ_JAYGHX010000002.1"/>
</dbReference>
<feature type="transmembrane region" description="Helical" evidence="2">
    <location>
        <begin position="12"/>
        <end position="31"/>
    </location>
</feature>
<feature type="transmembrane region" description="Helical" evidence="2">
    <location>
        <begin position="227"/>
        <end position="246"/>
    </location>
</feature>
<dbReference type="Proteomes" id="UP001304461">
    <property type="component" value="Unassembled WGS sequence"/>
</dbReference>
<accession>A0ABU5RRF1</accession>
<dbReference type="Gene3D" id="1.10.3730.20">
    <property type="match status" value="1"/>
</dbReference>
<keyword evidence="2" id="KW-0812">Transmembrane</keyword>
<evidence type="ECO:0000259" key="3">
    <source>
        <dbReference type="Pfam" id="PF00892"/>
    </source>
</evidence>
<name>A0ABU5RRF1_9CYAN</name>
<comment type="caution">
    <text evidence="4">The sequence shown here is derived from an EMBL/GenBank/DDBJ whole genome shotgun (WGS) entry which is preliminary data.</text>
</comment>
<feature type="transmembrane region" description="Helical" evidence="2">
    <location>
        <begin position="130"/>
        <end position="147"/>
    </location>
</feature>
<dbReference type="SUPFAM" id="SSF103481">
    <property type="entry name" value="Multidrug resistance efflux transporter EmrE"/>
    <property type="match status" value="2"/>
</dbReference>
<feature type="transmembrane region" description="Helical" evidence="2">
    <location>
        <begin position="189"/>
        <end position="207"/>
    </location>
</feature>
<evidence type="ECO:0000313" key="4">
    <source>
        <dbReference type="EMBL" id="MEA5390334.1"/>
    </source>
</evidence>
<feature type="transmembrane region" description="Helical" evidence="2">
    <location>
        <begin position="72"/>
        <end position="91"/>
    </location>
</feature>
<evidence type="ECO:0000256" key="2">
    <source>
        <dbReference type="SAM" id="Phobius"/>
    </source>
</evidence>
<dbReference type="InterPro" id="IPR000620">
    <property type="entry name" value="EamA_dom"/>
</dbReference>
<keyword evidence="5" id="KW-1185">Reference proteome</keyword>
<dbReference type="InterPro" id="IPR037185">
    <property type="entry name" value="EmrE-like"/>
</dbReference>
<feature type="domain" description="EamA" evidence="3">
    <location>
        <begin position="11"/>
        <end position="144"/>
    </location>
</feature>
<dbReference type="EMBL" id="JAYGHX010000002">
    <property type="protein sequence ID" value="MEA5390334.1"/>
    <property type="molecule type" value="Genomic_DNA"/>
</dbReference>
<reference evidence="4 5" key="1">
    <citation type="submission" date="2023-12" db="EMBL/GenBank/DDBJ databases">
        <title>Baltic Sea Cyanobacteria.</title>
        <authorList>
            <person name="Delbaje E."/>
            <person name="Fewer D.P."/>
            <person name="Shishido T.K."/>
        </authorList>
    </citation>
    <scope>NUCLEOTIDE SEQUENCE [LARGE SCALE GENOMIC DNA]</scope>
    <source>
        <strain evidence="4 5">UHCC 0139</strain>
    </source>
</reference>
<dbReference type="PANTHER" id="PTHR22911:SF137">
    <property type="entry name" value="SOLUTE CARRIER FAMILY 35 MEMBER G2-RELATED"/>
    <property type="match status" value="1"/>
</dbReference>
<comment type="similarity">
    <text evidence="1">Belongs to the EamA transporter family.</text>
</comment>
<keyword evidence="2" id="KW-0472">Membrane</keyword>
<sequence length="298" mass="31234">MPMLPLIDSRWIGILAALGSAASWALGSILFKGLGAGVSSLAMTLGKGVLSVLLLSMAVLVTGTEPIAAKPALLLMLSGVVGIGLGDTFFFEALKALSAHAMVILLMLGQVLTAGLAILLLGEVPSTDQWIAMGLVVLGVGVVLSSQQAGEAGSSRTRGVIFGLLAVFCMSLSLIIAKQGLDQVSALQATWIRMLSGSLCLVLLGLISQRLDTWIGPFRHRPYLARFLGSVMVVTFGGFWLSLVALKHLDVAVANTLTSTEPIFILPLAFYFLRERVSRLSLLGTGVSMTGIVLLCAL</sequence>